<feature type="compositionally biased region" description="Basic and acidic residues" evidence="1">
    <location>
        <begin position="190"/>
        <end position="224"/>
    </location>
</feature>
<evidence type="ECO:0000313" key="3">
    <source>
        <dbReference type="Proteomes" id="UP000218209"/>
    </source>
</evidence>
<reference evidence="2 3" key="1">
    <citation type="submission" date="2017-03" db="EMBL/GenBank/DDBJ databases">
        <title>WGS assembly of Porphyra umbilicalis.</title>
        <authorList>
            <person name="Brawley S.H."/>
            <person name="Blouin N.A."/>
            <person name="Ficko-Blean E."/>
            <person name="Wheeler G.L."/>
            <person name="Lohr M."/>
            <person name="Goodson H.V."/>
            <person name="Jenkins J.W."/>
            <person name="Blaby-Haas C.E."/>
            <person name="Helliwell K.E."/>
            <person name="Chan C."/>
            <person name="Marriage T."/>
            <person name="Bhattacharya D."/>
            <person name="Klein A.S."/>
            <person name="Badis Y."/>
            <person name="Brodie J."/>
            <person name="Cao Y."/>
            <person name="Collen J."/>
            <person name="Dittami S.M."/>
            <person name="Gachon C.M."/>
            <person name="Green B.R."/>
            <person name="Karpowicz S."/>
            <person name="Kim J.W."/>
            <person name="Kudahl U."/>
            <person name="Lin S."/>
            <person name="Michel G."/>
            <person name="Mittag M."/>
            <person name="Olson B.J."/>
            <person name="Pangilinan J."/>
            <person name="Peng Y."/>
            <person name="Qiu H."/>
            <person name="Shu S."/>
            <person name="Singer J.T."/>
            <person name="Smith A.G."/>
            <person name="Sprecher B.N."/>
            <person name="Wagner V."/>
            <person name="Wang W."/>
            <person name="Wang Z.-Y."/>
            <person name="Yan J."/>
            <person name="Yarish C."/>
            <person name="Zoeuner-Riek S."/>
            <person name="Zhuang Y."/>
            <person name="Zou Y."/>
            <person name="Lindquist E.A."/>
            <person name="Grimwood J."/>
            <person name="Barry K."/>
            <person name="Rokhsar D.S."/>
            <person name="Schmutz J."/>
            <person name="Stiller J.W."/>
            <person name="Grossman A.R."/>
            <person name="Prochnik S.E."/>
        </authorList>
    </citation>
    <scope>NUCLEOTIDE SEQUENCE [LARGE SCALE GENOMIC DNA]</scope>
    <source>
        <strain evidence="2">4086291</strain>
    </source>
</reference>
<feature type="compositionally biased region" description="Basic and acidic residues" evidence="1">
    <location>
        <begin position="323"/>
        <end position="333"/>
    </location>
</feature>
<protein>
    <submittedName>
        <fullName evidence="2">Uncharacterized protein</fullName>
    </submittedName>
</protein>
<gene>
    <name evidence="2" type="ORF">BU14_0518s0018</name>
</gene>
<feature type="region of interest" description="Disordered" evidence="1">
    <location>
        <begin position="1"/>
        <end position="367"/>
    </location>
</feature>
<feature type="compositionally biased region" description="Basic and acidic residues" evidence="1">
    <location>
        <begin position="232"/>
        <end position="257"/>
    </location>
</feature>
<feature type="compositionally biased region" description="Basic and acidic residues" evidence="1">
    <location>
        <begin position="95"/>
        <end position="105"/>
    </location>
</feature>
<accession>A0A1X6NT10</accession>
<feature type="compositionally biased region" description="Basic and acidic residues" evidence="1">
    <location>
        <begin position="74"/>
        <end position="86"/>
    </location>
</feature>
<proteinExistence type="predicted"/>
<feature type="compositionally biased region" description="Basic residues" evidence="1">
    <location>
        <begin position="350"/>
        <end position="367"/>
    </location>
</feature>
<dbReference type="Proteomes" id="UP000218209">
    <property type="component" value="Unassembled WGS sequence"/>
</dbReference>
<feature type="compositionally biased region" description="Gly residues" evidence="1">
    <location>
        <begin position="266"/>
        <end position="289"/>
    </location>
</feature>
<sequence>MVRARPAPRRPPGGRGGREQRRRPQAGDPRHKTHGGERRAGGDEARHVRRAPLPEAQRAERREAQRAAVPPVDEVAKKRQRQHEQQRQLLQRARVRGEHRREARQHPVGAVEDEPPQRHHVGGGERAQQRPREHLPPVPKRGHGAPREGFVEEEGLLPRSRRVAGEDVGKAPRRAPVAAPVEAPKRVRREQRARGGEGGEAPHRRQRVDGARRVDARHGLDARVVEAPAGEEEGHQPRRRVACEHRRGGAVGGDRRRAAPPVVGSSGRGRGRGGGGAGAVGKGGGGGHGVVPEKPVALIVTPRPGWRQRRNVQGGVRHPQRNVAEEVEREVREPQLPPPLVADRRGGTRVNRRHGGAHRPRRASPSK</sequence>
<name>A0A1X6NT10_PORUM</name>
<keyword evidence="3" id="KW-1185">Reference proteome</keyword>
<dbReference type="AlphaFoldDB" id="A0A1X6NT10"/>
<organism evidence="2 3">
    <name type="scientific">Porphyra umbilicalis</name>
    <name type="common">Purple laver</name>
    <name type="synonym">Red alga</name>
    <dbReference type="NCBI Taxonomy" id="2786"/>
    <lineage>
        <taxon>Eukaryota</taxon>
        <taxon>Rhodophyta</taxon>
        <taxon>Bangiophyceae</taxon>
        <taxon>Bangiales</taxon>
        <taxon>Bangiaceae</taxon>
        <taxon>Porphyra</taxon>
    </lineage>
</organism>
<dbReference type="EMBL" id="KV919121">
    <property type="protein sequence ID" value="OSX71626.1"/>
    <property type="molecule type" value="Genomic_DNA"/>
</dbReference>
<feature type="compositionally biased region" description="Basic and acidic residues" evidence="1">
    <location>
        <begin position="28"/>
        <end position="46"/>
    </location>
</feature>
<evidence type="ECO:0000256" key="1">
    <source>
        <dbReference type="SAM" id="MobiDB-lite"/>
    </source>
</evidence>
<evidence type="ECO:0000313" key="2">
    <source>
        <dbReference type="EMBL" id="OSX71626.1"/>
    </source>
</evidence>